<dbReference type="Gene3D" id="2.40.128.110">
    <property type="entry name" value="Lipid/polyisoprenoid-binding, YceI-like"/>
    <property type="match status" value="1"/>
</dbReference>
<protein>
    <submittedName>
        <fullName evidence="3">Polyisoprenoid-binding protein</fullName>
    </submittedName>
</protein>
<evidence type="ECO:0000313" key="3">
    <source>
        <dbReference type="EMBL" id="ARX80686.1"/>
    </source>
</evidence>
<comment type="similarity">
    <text evidence="1">Belongs to the UPF0312 family.</text>
</comment>
<dbReference type="PANTHER" id="PTHR34406:SF1">
    <property type="entry name" value="PROTEIN YCEI"/>
    <property type="match status" value="1"/>
</dbReference>
<dbReference type="AlphaFoldDB" id="A0A1Z1W2P7"/>
<name>A0A1Z1W2P7_9ACTN</name>
<dbReference type="SUPFAM" id="SSF101874">
    <property type="entry name" value="YceI-like"/>
    <property type="match status" value="1"/>
</dbReference>
<dbReference type="InterPro" id="IPR007372">
    <property type="entry name" value="Lipid/polyisoprenoid-bd_YceI"/>
</dbReference>
<dbReference type="EMBL" id="CP021748">
    <property type="protein sequence ID" value="ARX80686.1"/>
    <property type="molecule type" value="Genomic_DNA"/>
</dbReference>
<organism evidence="3 4">
    <name type="scientific">Streptomyces alboflavus</name>
    <dbReference type="NCBI Taxonomy" id="67267"/>
    <lineage>
        <taxon>Bacteria</taxon>
        <taxon>Bacillati</taxon>
        <taxon>Actinomycetota</taxon>
        <taxon>Actinomycetes</taxon>
        <taxon>Kitasatosporales</taxon>
        <taxon>Streptomycetaceae</taxon>
        <taxon>Streptomyces</taxon>
    </lineage>
</organism>
<reference evidence="3 4" key="1">
    <citation type="submission" date="2017-05" db="EMBL/GenBank/DDBJ databases">
        <title>Streptomyces alboflavus Genome sequencing and assembly.</title>
        <authorList>
            <person name="Wang Y."/>
            <person name="Du B."/>
            <person name="Ding Y."/>
            <person name="Liu H."/>
            <person name="Hou Q."/>
            <person name="Liu K."/>
            <person name="Wang C."/>
            <person name="Yao L."/>
        </authorList>
    </citation>
    <scope>NUCLEOTIDE SEQUENCE [LARGE SCALE GENOMIC DNA]</scope>
    <source>
        <strain evidence="3 4">MDJK44</strain>
    </source>
</reference>
<dbReference type="KEGG" id="salf:SMD44_00084"/>
<dbReference type="Pfam" id="PF04264">
    <property type="entry name" value="YceI"/>
    <property type="match status" value="1"/>
</dbReference>
<dbReference type="OrthoDB" id="9811006at2"/>
<proteinExistence type="inferred from homology"/>
<accession>A0A1Z1W2P7</accession>
<sequence>MTTTPTPCRLTGAYVLDTTRTRIGFAARHTIGPKVRGQFDEFTGRAYLDGDDPSKSRVELTIWAASVRTGNPQRDKLLRDRFLRTDDHPAMAFATTAVRQITQTAFVLTGDLTIRGKTGPVTLHLERAGTEHDPAGTNRLRLRGGATLNRKAWGLRSPAAAGLIRKEVTLELDVTVNRRPC</sequence>
<evidence type="ECO:0000259" key="2">
    <source>
        <dbReference type="SMART" id="SM00867"/>
    </source>
</evidence>
<gene>
    <name evidence="3" type="ORF">SMD44_00084</name>
</gene>
<dbReference type="InterPro" id="IPR036761">
    <property type="entry name" value="TTHA0802/YceI-like_sf"/>
</dbReference>
<dbReference type="PANTHER" id="PTHR34406">
    <property type="entry name" value="PROTEIN YCEI"/>
    <property type="match status" value="1"/>
</dbReference>
<dbReference type="SMART" id="SM00867">
    <property type="entry name" value="YceI"/>
    <property type="match status" value="1"/>
</dbReference>
<keyword evidence="4" id="KW-1185">Reference proteome</keyword>
<dbReference type="RefSeq" id="WP_087882408.1">
    <property type="nucleotide sequence ID" value="NZ_CP021748.1"/>
</dbReference>
<evidence type="ECO:0000313" key="4">
    <source>
        <dbReference type="Proteomes" id="UP000195880"/>
    </source>
</evidence>
<dbReference type="Proteomes" id="UP000195880">
    <property type="component" value="Chromosome"/>
</dbReference>
<evidence type="ECO:0000256" key="1">
    <source>
        <dbReference type="ARBA" id="ARBA00008812"/>
    </source>
</evidence>
<feature type="domain" description="Lipid/polyisoprenoid-binding YceI-like" evidence="2">
    <location>
        <begin position="13"/>
        <end position="177"/>
    </location>
</feature>